<dbReference type="EMBL" id="BAAAZU010000012">
    <property type="protein sequence ID" value="GAA3926629.1"/>
    <property type="molecule type" value="Genomic_DNA"/>
</dbReference>
<reference evidence="3" key="1">
    <citation type="journal article" date="2019" name="Int. J. Syst. Evol. Microbiol.">
        <title>The Global Catalogue of Microorganisms (GCM) 10K type strain sequencing project: providing services to taxonomists for standard genome sequencing and annotation.</title>
        <authorList>
            <consortium name="The Broad Institute Genomics Platform"/>
            <consortium name="The Broad Institute Genome Sequencing Center for Infectious Disease"/>
            <person name="Wu L."/>
            <person name="Ma J."/>
        </authorList>
    </citation>
    <scope>NUCLEOTIDE SEQUENCE [LARGE SCALE GENOMIC DNA]</scope>
    <source>
        <strain evidence="3">JCM 16916</strain>
    </source>
</reference>
<dbReference type="RefSeq" id="WP_344759947.1">
    <property type="nucleotide sequence ID" value="NZ_BAAAZU010000012.1"/>
</dbReference>
<comment type="caution">
    <text evidence="2">The sequence shown here is derived from an EMBL/GenBank/DDBJ whole genome shotgun (WGS) entry which is preliminary data.</text>
</comment>
<gene>
    <name evidence="2" type="ORF">GCM10022229_20950</name>
</gene>
<evidence type="ECO:0000313" key="2">
    <source>
        <dbReference type="EMBL" id="GAA3926629.1"/>
    </source>
</evidence>
<dbReference type="Proteomes" id="UP001501727">
    <property type="component" value="Unassembled WGS sequence"/>
</dbReference>
<keyword evidence="3" id="KW-1185">Reference proteome</keyword>
<proteinExistence type="predicted"/>
<evidence type="ECO:0000259" key="1">
    <source>
        <dbReference type="Pfam" id="PF18426"/>
    </source>
</evidence>
<accession>A0ABP7MQN3</accession>
<sequence length="336" mass="35977">MILSVLGAVLSVSCSTAGTVDARQQATGKAVCVGHHALRLPATADVRISATYSGLGVRDEGKAEWQQVELSLRDQAREAKVLPSPGSERARALYRAAGVDPDVAFADSRLVGFDVQGEQAVIARHAQSSGYSIEVHRMYGGHHFVFEGSHANAGQYPVVRNGVLAAVARFTPLASGEVPDSGGFCTGNGMFALKGRNDVGGDTSLYVTFPEYPGLHFSMSLYGLVARGDEPSFLERVGRGLFELRMSGGKVRTLHRGTRTHAGQKGKLVAISMPLENGGEGRAYKYFWHADGVPQDPFRPEIEAEMMTDTDASSVDGETIEALWQQIMGSLQPRGP</sequence>
<dbReference type="InterPro" id="IPR041290">
    <property type="entry name" value="Tli4_C"/>
</dbReference>
<name>A0ABP7MQN3_9GAMM</name>
<evidence type="ECO:0000313" key="3">
    <source>
        <dbReference type="Proteomes" id="UP001501727"/>
    </source>
</evidence>
<organism evidence="2 3">
    <name type="scientific">Luteimonas lutimaris</name>
    <dbReference type="NCBI Taxonomy" id="698645"/>
    <lineage>
        <taxon>Bacteria</taxon>
        <taxon>Pseudomonadati</taxon>
        <taxon>Pseudomonadota</taxon>
        <taxon>Gammaproteobacteria</taxon>
        <taxon>Lysobacterales</taxon>
        <taxon>Lysobacteraceae</taxon>
        <taxon>Luteimonas</taxon>
    </lineage>
</organism>
<dbReference type="Pfam" id="PF18426">
    <property type="entry name" value="Tli4_C"/>
    <property type="match status" value="1"/>
</dbReference>
<protein>
    <recommendedName>
        <fullName evidence="1">Tle cognate immunity protein 4 C-terminal domain-containing protein</fullName>
    </recommendedName>
</protein>
<feature type="domain" description="Tle cognate immunity protein 4 C-terminal" evidence="1">
    <location>
        <begin position="177"/>
        <end position="334"/>
    </location>
</feature>